<evidence type="ECO:0000313" key="4">
    <source>
        <dbReference type="EMBL" id="VEL15449.1"/>
    </source>
</evidence>
<keyword evidence="3" id="KW-0862">Zinc</keyword>
<evidence type="ECO:0000256" key="3">
    <source>
        <dbReference type="ARBA" id="ARBA00022833"/>
    </source>
</evidence>
<dbReference type="GO" id="GO:0008270">
    <property type="term" value="F:zinc ion binding"/>
    <property type="evidence" value="ECO:0007669"/>
    <property type="project" value="TreeGrafter"/>
</dbReference>
<organism evidence="4 5">
    <name type="scientific">Protopolystoma xenopodis</name>
    <dbReference type="NCBI Taxonomy" id="117903"/>
    <lineage>
        <taxon>Eukaryota</taxon>
        <taxon>Metazoa</taxon>
        <taxon>Spiralia</taxon>
        <taxon>Lophotrochozoa</taxon>
        <taxon>Platyhelminthes</taxon>
        <taxon>Monogenea</taxon>
        <taxon>Polyopisthocotylea</taxon>
        <taxon>Polystomatidea</taxon>
        <taxon>Polystomatidae</taxon>
        <taxon>Protopolystoma</taxon>
    </lineage>
</organism>
<dbReference type="Proteomes" id="UP000784294">
    <property type="component" value="Unassembled WGS sequence"/>
</dbReference>
<sequence length="74" mass="8499">MKSFAHYNFEDSGTFKTIAQFDCRGVEPIIFSPRIGWRARGVKSGNLFYDINLNDNPTRSTPCIDIDVTFTYEL</sequence>
<dbReference type="PANTHER" id="PTHR12857">
    <property type="entry name" value="CXXC MOTIF CONTAINING ZINC BINDING PROTEIN"/>
    <property type="match status" value="1"/>
</dbReference>
<protein>
    <submittedName>
        <fullName evidence="4">Uncharacterized protein</fullName>
    </submittedName>
</protein>
<name>A0A3S4ZMS6_9PLAT</name>
<dbReference type="SUPFAM" id="SSF141678">
    <property type="entry name" value="MAL13P1.257-like"/>
    <property type="match status" value="1"/>
</dbReference>
<dbReference type="Pfam" id="PF05907">
    <property type="entry name" value="CXXC_Zn-b_euk"/>
    <property type="match status" value="1"/>
</dbReference>
<gene>
    <name evidence="4" type="ORF">PXEA_LOCUS8889</name>
</gene>
<dbReference type="PANTHER" id="PTHR12857:SF0">
    <property type="entry name" value="CXXC MOTIF CONTAINING ZINC BINDING PROTEIN"/>
    <property type="match status" value="1"/>
</dbReference>
<dbReference type="OrthoDB" id="10248838at2759"/>
<dbReference type="EMBL" id="CAAALY010024635">
    <property type="protein sequence ID" value="VEL15449.1"/>
    <property type="molecule type" value="Genomic_DNA"/>
</dbReference>
<accession>A0A3S4ZMS6</accession>
<evidence type="ECO:0000313" key="5">
    <source>
        <dbReference type="Proteomes" id="UP000784294"/>
    </source>
</evidence>
<keyword evidence="5" id="KW-1185">Reference proteome</keyword>
<keyword evidence="2" id="KW-0479">Metal-binding</keyword>
<dbReference type="InterPro" id="IPR008584">
    <property type="entry name" value="CXXC_Zn-binding_euk"/>
</dbReference>
<comment type="similarity">
    <text evidence="1">Belongs to the UPF0587 family.</text>
</comment>
<evidence type="ECO:0000256" key="2">
    <source>
        <dbReference type="ARBA" id="ARBA00022723"/>
    </source>
</evidence>
<dbReference type="AlphaFoldDB" id="A0A3S4ZMS6"/>
<reference evidence="4" key="1">
    <citation type="submission" date="2018-11" db="EMBL/GenBank/DDBJ databases">
        <authorList>
            <consortium name="Pathogen Informatics"/>
        </authorList>
    </citation>
    <scope>NUCLEOTIDE SEQUENCE</scope>
</reference>
<evidence type="ECO:0000256" key="1">
    <source>
        <dbReference type="ARBA" id="ARBA00007818"/>
    </source>
</evidence>
<proteinExistence type="inferred from homology"/>
<comment type="caution">
    <text evidence="4">The sequence shown here is derived from an EMBL/GenBank/DDBJ whole genome shotgun (WGS) entry which is preliminary data.</text>
</comment>